<organism evidence="2 3">
    <name type="scientific">Phytophthora nicotianae P1976</name>
    <dbReference type="NCBI Taxonomy" id="1317066"/>
    <lineage>
        <taxon>Eukaryota</taxon>
        <taxon>Sar</taxon>
        <taxon>Stramenopiles</taxon>
        <taxon>Oomycota</taxon>
        <taxon>Peronosporomycetes</taxon>
        <taxon>Peronosporales</taxon>
        <taxon>Peronosporaceae</taxon>
        <taxon>Phytophthora</taxon>
    </lineage>
</organism>
<evidence type="ECO:0000313" key="3">
    <source>
        <dbReference type="Proteomes" id="UP000028582"/>
    </source>
</evidence>
<feature type="compositionally biased region" description="Polar residues" evidence="1">
    <location>
        <begin position="21"/>
        <end position="37"/>
    </location>
</feature>
<dbReference type="EMBL" id="ANJA01001631">
    <property type="protein sequence ID" value="ETO75702.1"/>
    <property type="molecule type" value="Genomic_DNA"/>
</dbReference>
<accession>A0A081A9Z1</accession>
<proteinExistence type="predicted"/>
<sequence length="111" mass="12825">MVMRPTHSHWSSKLDMANTCGSTSTLHYTPADNQDSEMLSVDRKALQDPNPKGIPKHTPDHDYQELSSEYLPIIRSTGGPTPLRIVTTIWILATLQRETYQRSRRMRRYQN</sequence>
<protein>
    <submittedName>
        <fullName evidence="2">Uncharacterized protein</fullName>
    </submittedName>
</protein>
<gene>
    <name evidence="2" type="ORF">F444_08756</name>
</gene>
<reference evidence="2 3" key="1">
    <citation type="submission" date="2013-11" db="EMBL/GenBank/DDBJ databases">
        <title>The Genome Sequence of Phytophthora parasitica P1976.</title>
        <authorList>
            <consortium name="The Broad Institute Genomics Platform"/>
            <person name="Russ C."/>
            <person name="Tyler B."/>
            <person name="Panabieres F."/>
            <person name="Shan W."/>
            <person name="Tripathy S."/>
            <person name="Grunwald N."/>
            <person name="Machado M."/>
            <person name="Johnson C.S."/>
            <person name="Walker B."/>
            <person name="Young S."/>
            <person name="Zeng Q."/>
            <person name="Gargeya S."/>
            <person name="Fitzgerald M."/>
            <person name="Haas B."/>
            <person name="Abouelleil A."/>
            <person name="Allen A.W."/>
            <person name="Alvarado L."/>
            <person name="Arachchi H.M."/>
            <person name="Berlin A.M."/>
            <person name="Chapman S.B."/>
            <person name="Gainer-Dewar J."/>
            <person name="Goldberg J."/>
            <person name="Griggs A."/>
            <person name="Gujja S."/>
            <person name="Hansen M."/>
            <person name="Howarth C."/>
            <person name="Imamovic A."/>
            <person name="Ireland A."/>
            <person name="Larimer J."/>
            <person name="McCowan C."/>
            <person name="Murphy C."/>
            <person name="Pearson M."/>
            <person name="Poon T.W."/>
            <person name="Priest M."/>
            <person name="Roberts A."/>
            <person name="Saif S."/>
            <person name="Shea T."/>
            <person name="Sisk P."/>
            <person name="Sykes S."/>
            <person name="Wortman J."/>
            <person name="Nusbaum C."/>
            <person name="Birren B."/>
        </authorList>
    </citation>
    <scope>NUCLEOTIDE SEQUENCE [LARGE SCALE GENOMIC DNA]</scope>
    <source>
        <strain evidence="2 3">P1976</strain>
    </source>
</reference>
<evidence type="ECO:0000256" key="1">
    <source>
        <dbReference type="SAM" id="MobiDB-lite"/>
    </source>
</evidence>
<comment type="caution">
    <text evidence="2">The sequence shown here is derived from an EMBL/GenBank/DDBJ whole genome shotgun (WGS) entry which is preliminary data.</text>
</comment>
<evidence type="ECO:0000313" key="2">
    <source>
        <dbReference type="EMBL" id="ETO75702.1"/>
    </source>
</evidence>
<dbReference type="AlphaFoldDB" id="A0A081A9Z1"/>
<name>A0A081A9Z1_PHYNI</name>
<dbReference type="Proteomes" id="UP000028582">
    <property type="component" value="Unassembled WGS sequence"/>
</dbReference>
<feature type="region of interest" description="Disordered" evidence="1">
    <location>
        <begin position="21"/>
        <end position="62"/>
    </location>
</feature>